<evidence type="ECO:0000256" key="2">
    <source>
        <dbReference type="ARBA" id="ARBA00022840"/>
    </source>
</evidence>
<dbReference type="Pfam" id="PF25872">
    <property type="entry name" value="HTH_77"/>
    <property type="match status" value="1"/>
</dbReference>
<feature type="domain" description="Protein kinase" evidence="5">
    <location>
        <begin position="334"/>
        <end position="591"/>
    </location>
</feature>
<keyword evidence="7" id="KW-1185">Reference proteome</keyword>
<dbReference type="PROSITE" id="PS00107">
    <property type="entry name" value="PROTEIN_KINASE_ATP"/>
    <property type="match status" value="1"/>
</dbReference>
<dbReference type="InterPro" id="IPR058852">
    <property type="entry name" value="HTH_77"/>
</dbReference>
<dbReference type="Pfam" id="PF00069">
    <property type="entry name" value="Pkinase"/>
    <property type="match status" value="2"/>
</dbReference>
<keyword evidence="2 3" id="KW-0067">ATP-binding</keyword>
<dbReference type="OrthoDB" id="136365at2"/>
<feature type="region of interest" description="Disordered" evidence="4">
    <location>
        <begin position="292"/>
        <end position="317"/>
    </location>
</feature>
<evidence type="ECO:0000313" key="7">
    <source>
        <dbReference type="Proteomes" id="UP000193247"/>
    </source>
</evidence>
<dbReference type="GO" id="GO:0004672">
    <property type="term" value="F:protein kinase activity"/>
    <property type="evidence" value="ECO:0007669"/>
    <property type="project" value="InterPro"/>
</dbReference>
<dbReference type="GO" id="GO:0005524">
    <property type="term" value="F:ATP binding"/>
    <property type="evidence" value="ECO:0007669"/>
    <property type="project" value="UniProtKB-UniRule"/>
</dbReference>
<dbReference type="InterPro" id="IPR000719">
    <property type="entry name" value="Prot_kinase_dom"/>
</dbReference>
<dbReference type="InterPro" id="IPR011009">
    <property type="entry name" value="Kinase-like_dom_sf"/>
</dbReference>
<evidence type="ECO:0000256" key="3">
    <source>
        <dbReference type="PROSITE-ProRule" id="PRU10141"/>
    </source>
</evidence>
<accession>A0A1X2LPH7</accession>
<evidence type="ECO:0000256" key="4">
    <source>
        <dbReference type="SAM" id="MobiDB-lite"/>
    </source>
</evidence>
<dbReference type="InterPro" id="IPR008271">
    <property type="entry name" value="Ser/Thr_kinase_AS"/>
</dbReference>
<dbReference type="SUPFAM" id="SSF48452">
    <property type="entry name" value="TPR-like"/>
    <property type="match status" value="1"/>
</dbReference>
<comment type="caution">
    <text evidence="6">The sequence shown here is derived from an EMBL/GenBank/DDBJ whole genome shotgun (WGS) entry which is preliminary data.</text>
</comment>
<dbReference type="InterPro" id="IPR017441">
    <property type="entry name" value="Protein_kinase_ATP_BS"/>
</dbReference>
<gene>
    <name evidence="6" type="ORF">B8W66_21690</name>
</gene>
<dbReference type="PANTHER" id="PTHR47691:SF3">
    <property type="entry name" value="HTH-TYPE TRANSCRIPTIONAL REGULATOR RV0890C-RELATED"/>
    <property type="match status" value="1"/>
</dbReference>
<name>A0A1X2LPH7_9MYCO</name>
<dbReference type="SUPFAM" id="SSF52540">
    <property type="entry name" value="P-loop containing nucleoside triphosphate hydrolases"/>
    <property type="match status" value="1"/>
</dbReference>
<proteinExistence type="predicted"/>
<dbReference type="PRINTS" id="PR00364">
    <property type="entry name" value="DISEASERSIST"/>
</dbReference>
<dbReference type="PROSITE" id="PS50011">
    <property type="entry name" value="PROTEIN_KINASE_DOM"/>
    <property type="match status" value="2"/>
</dbReference>
<evidence type="ECO:0000256" key="1">
    <source>
        <dbReference type="ARBA" id="ARBA00022741"/>
    </source>
</evidence>
<evidence type="ECO:0000313" key="6">
    <source>
        <dbReference type="EMBL" id="OSC37335.1"/>
    </source>
</evidence>
<dbReference type="InterPro" id="IPR011990">
    <property type="entry name" value="TPR-like_helical_dom_sf"/>
</dbReference>
<feature type="domain" description="Protein kinase" evidence="5">
    <location>
        <begin position="21"/>
        <end position="284"/>
    </location>
</feature>
<dbReference type="InterPro" id="IPR041664">
    <property type="entry name" value="AAA_16"/>
</dbReference>
<dbReference type="CDD" id="cd14014">
    <property type="entry name" value="STKc_PknB_like"/>
    <property type="match status" value="2"/>
</dbReference>
<dbReference type="SMART" id="SM00220">
    <property type="entry name" value="S_TKc"/>
    <property type="match status" value="2"/>
</dbReference>
<dbReference type="PANTHER" id="PTHR47691">
    <property type="entry name" value="REGULATOR-RELATED"/>
    <property type="match status" value="1"/>
</dbReference>
<dbReference type="Gene3D" id="3.30.200.20">
    <property type="entry name" value="Phosphorylase Kinase, domain 1"/>
    <property type="match status" value="1"/>
</dbReference>
<dbReference type="SUPFAM" id="SSF56112">
    <property type="entry name" value="Protein kinase-like (PK-like)"/>
    <property type="match status" value="2"/>
</dbReference>
<sequence>MRSGSRISCMPLATGAVFAGYHIVRLLGSGASGEVYLAQHPRLPRCDALKIISAEFVADADFRERFTREADTVATLFHPHIVAVHDRGEFEGRLWIAMSYVDGTDAAQLMSDRFPAGMPPDDVCAIVTAVAEALDYANHRGLLHRDVKPANILLAHPVDGRRQILLADFGIVRPLGDVGGLTATNFALGTLAYAAPEQLMGARIDGRADQYGLAATTFHLLTGAPPFQVANPLAVIGRHLSGGPPRLSERRPELAHLDAVMAKALSKEPADRFSRCRDFAAALGRRASASSVNSVGGRVPTTRRRPGTATEFDPDPARADPFDSIVGELAQAGFVDVSEVGRGGFGVVYRCVQPQLGRPVAVKVLTTSFDRTNYERFRREVYVMGRVSGHPNIAAILHVGALASGRPYLVMPFYPGHSLDALVRRGGACDWAWALRVGVKLAGALETAHAAGILHHDVKPANVLLTAYSEPQLTDFGIARLVGGFETGSGRSVTGSLAFAAPEVLAGATPSVATDVYSLGATLFNLVAGHAAFERQPGEEAVAQFLRITTHEPPMLLGRDVPAGLAQLLKRVMARDPVIRPASAAEFGTLLRGLQREHGIPPDEMAIPATSTGPAAVVGLQTSLRDDERWSMRTTSVDGIPAEVDALPAHPQLPKPLTTFVGRRRELDEVIALLGGDARLVTLTGPGGVGKTRLAVHVATQLESSLPGGVWFVELGNVPEADHLIDVIADALSLGEQPGPAKNPTQDLARRLVRSLGARRALIVLDNCEHLIDVCGPLIEQLLSAVPDLQLLVTSQQVLGIAGEHIYAVAPLSLPDPSDIDDDPATLARLMEHEAIRLFIDRARAVVPGFTMTAQERLNVARLCAQLDGMPLVIELAAARLRTFGVTTLLQIIRDRFRLLSTGSSAAQPSHRTLQALVDWSYHLLTPGEREIWLATSLFAGEFNAEAVVELCVGPSLSAQDVRLLLASLIDKSMVVSTPRNGIQRYRLLVTLRAYAAERLAESGHRHEVVERYVKRYLRIAEELGRGWFSARQVELFNEVHEKRENLRAALAYCQSDDRLAEIGARIVTSLHYYWLASTTLTESRRWLVEVADSDAQAPSIRARALWHAGFTAVIQNDLDIAEQYASAACELAAQCGDHSAEGYANLVLGLATIGRNDVSTGIAAYQRALQCHRAEQDPEGVVATTSALITALAASGDAELALRMWQEAVAICERVGERWHLAYLMFARGLFQYFAGDYDQAAAAQLESLRLSRPFADRIVVAFALELLAWTSAQRGDYELAAKRLGAAAESWASGDISVVRYGTLTSQRRAVDMLIRQHLGEDRMAELREQGSRLGAEAAVAEALG</sequence>
<feature type="binding site" evidence="3">
    <location>
        <position position="363"/>
    </location>
    <ligand>
        <name>ATP</name>
        <dbReference type="ChEBI" id="CHEBI:30616"/>
    </ligand>
</feature>
<organism evidence="6 7">
    <name type="scientific">Mycobacterium decipiens</name>
    <dbReference type="NCBI Taxonomy" id="1430326"/>
    <lineage>
        <taxon>Bacteria</taxon>
        <taxon>Bacillati</taxon>
        <taxon>Actinomycetota</taxon>
        <taxon>Actinomycetes</taxon>
        <taxon>Mycobacteriales</taxon>
        <taxon>Mycobacteriaceae</taxon>
        <taxon>Mycobacterium</taxon>
    </lineage>
</organism>
<evidence type="ECO:0000259" key="5">
    <source>
        <dbReference type="PROSITE" id="PS50011"/>
    </source>
</evidence>
<dbReference type="Gene3D" id="1.25.40.10">
    <property type="entry name" value="Tetratricopeptide repeat domain"/>
    <property type="match status" value="1"/>
</dbReference>
<keyword evidence="1 3" id="KW-0547">Nucleotide-binding</keyword>
<protein>
    <recommendedName>
        <fullName evidence="5">Protein kinase domain-containing protein</fullName>
    </recommendedName>
</protein>
<dbReference type="EMBL" id="NCXP01000045">
    <property type="protein sequence ID" value="OSC37335.1"/>
    <property type="molecule type" value="Genomic_DNA"/>
</dbReference>
<dbReference type="STRING" id="1430326.B8W66_21690"/>
<reference evidence="6 7" key="1">
    <citation type="submission" date="2017-04" db="EMBL/GenBank/DDBJ databases">
        <title>The new phylogeny of genus Mycobacterium.</title>
        <authorList>
            <person name="Tortoli E."/>
            <person name="Trovato A."/>
            <person name="Cirillo D.M."/>
        </authorList>
    </citation>
    <scope>NUCLEOTIDE SEQUENCE [LARGE SCALE GENOMIC DNA]</scope>
    <source>
        <strain evidence="6 7">TBL 1200985</strain>
    </source>
</reference>
<dbReference type="Gene3D" id="3.40.50.300">
    <property type="entry name" value="P-loop containing nucleotide triphosphate hydrolases"/>
    <property type="match status" value="1"/>
</dbReference>
<dbReference type="InterPro" id="IPR027417">
    <property type="entry name" value="P-loop_NTPase"/>
</dbReference>
<dbReference type="Proteomes" id="UP000193247">
    <property type="component" value="Unassembled WGS sequence"/>
</dbReference>
<dbReference type="PROSITE" id="PS00108">
    <property type="entry name" value="PROTEIN_KINASE_ST"/>
    <property type="match status" value="2"/>
</dbReference>
<dbReference type="Pfam" id="PF13191">
    <property type="entry name" value="AAA_16"/>
    <property type="match status" value="1"/>
</dbReference>
<dbReference type="Gene3D" id="1.10.510.10">
    <property type="entry name" value="Transferase(Phosphotransferase) domain 1"/>
    <property type="match status" value="2"/>
</dbReference>